<keyword evidence="8" id="KW-1185">Reference proteome</keyword>
<feature type="transmembrane region" description="Helical" evidence="6">
    <location>
        <begin position="72"/>
        <end position="91"/>
    </location>
</feature>
<dbReference type="GO" id="GO:0016020">
    <property type="term" value="C:membrane"/>
    <property type="evidence" value="ECO:0007669"/>
    <property type="project" value="UniProtKB-SubCell"/>
</dbReference>
<evidence type="ECO:0000256" key="1">
    <source>
        <dbReference type="ARBA" id="ARBA00004370"/>
    </source>
</evidence>
<reference evidence="7 8" key="1">
    <citation type="submission" date="2024-10" db="EMBL/GenBank/DDBJ databases">
        <authorList>
            <person name="Kim D."/>
        </authorList>
    </citation>
    <scope>NUCLEOTIDE SEQUENCE [LARGE SCALE GENOMIC DNA]</scope>
    <source>
        <strain evidence="7">BH-2024</strain>
    </source>
</reference>
<feature type="transmembrane region" description="Helical" evidence="6">
    <location>
        <begin position="39"/>
        <end position="60"/>
    </location>
</feature>
<dbReference type="InterPro" id="IPR000612">
    <property type="entry name" value="PMP3"/>
</dbReference>
<keyword evidence="4 6" id="KW-1133">Transmembrane helix</keyword>
<evidence type="ECO:0000256" key="2">
    <source>
        <dbReference type="ARBA" id="ARBA00009530"/>
    </source>
</evidence>
<feature type="transmembrane region" description="Helical" evidence="6">
    <location>
        <begin position="12"/>
        <end position="33"/>
    </location>
</feature>
<dbReference type="Pfam" id="PF01679">
    <property type="entry name" value="Pmp3"/>
    <property type="match status" value="1"/>
</dbReference>
<name>A0ABD2M196_9BILA</name>
<comment type="similarity">
    <text evidence="2">Belongs to the UPF0057 (PMP3) family.</text>
</comment>
<dbReference type="AlphaFoldDB" id="A0ABD2M196"/>
<dbReference type="EMBL" id="JBICBT010000207">
    <property type="protein sequence ID" value="KAL3120867.1"/>
    <property type="molecule type" value="Genomic_DNA"/>
</dbReference>
<comment type="subcellular location">
    <subcellularLocation>
        <location evidence="1">Membrane</location>
    </subcellularLocation>
</comment>
<evidence type="ECO:0000256" key="5">
    <source>
        <dbReference type="ARBA" id="ARBA00023136"/>
    </source>
</evidence>
<proteinExistence type="inferred from homology"/>
<keyword evidence="5 6" id="KW-0472">Membrane</keyword>
<comment type="caution">
    <text evidence="7">The sequence shown here is derived from an EMBL/GenBank/DDBJ whole genome shotgun (WGS) entry which is preliminary data.</text>
</comment>
<sequence>MVSKRNKSSKRTLLNSFYKTSQCLAFSVGMSHFSFGTFILLSVLTWCCFFMPPVAVFFSCYLRDRNTITIHFFYNIVFCCFLWVPGIVHALRFCFSDILIKDIKEAALHADSWLKVFKFLHPSQLGLQIALLSHRFKYFVEVHFKSRKWTFGVTEIQSKIGPNGEAEIEIAKNGISLPIPQNPPPKGVVGFERVWIHNVDTKILDFLDRFRPLLTASQIYLSFPAFVNNHTFNLFLLDHWPFLRNNIRKMYFSTKNQIYVGRFDPPLIRCQALRFVRFDYGDLHFPTFRIDGTDESLDNNWLTKRALADWLFSPRQGS</sequence>
<evidence type="ECO:0000313" key="8">
    <source>
        <dbReference type="Proteomes" id="UP001620626"/>
    </source>
</evidence>
<evidence type="ECO:0000256" key="4">
    <source>
        <dbReference type="ARBA" id="ARBA00022989"/>
    </source>
</evidence>
<keyword evidence="3 6" id="KW-0812">Transmembrane</keyword>
<evidence type="ECO:0000256" key="3">
    <source>
        <dbReference type="ARBA" id="ARBA00022692"/>
    </source>
</evidence>
<evidence type="ECO:0000313" key="7">
    <source>
        <dbReference type="EMBL" id="KAL3120867.1"/>
    </source>
</evidence>
<organism evidence="7 8">
    <name type="scientific">Heterodera trifolii</name>
    <dbReference type="NCBI Taxonomy" id="157864"/>
    <lineage>
        <taxon>Eukaryota</taxon>
        <taxon>Metazoa</taxon>
        <taxon>Ecdysozoa</taxon>
        <taxon>Nematoda</taxon>
        <taxon>Chromadorea</taxon>
        <taxon>Rhabditida</taxon>
        <taxon>Tylenchina</taxon>
        <taxon>Tylenchomorpha</taxon>
        <taxon>Tylenchoidea</taxon>
        <taxon>Heteroderidae</taxon>
        <taxon>Heteroderinae</taxon>
        <taxon>Heterodera</taxon>
    </lineage>
</organism>
<gene>
    <name evidence="7" type="ORF">niasHT_008159</name>
</gene>
<protein>
    <submittedName>
        <fullName evidence="7">Uncharacterized protein</fullName>
    </submittedName>
</protein>
<dbReference type="Proteomes" id="UP001620626">
    <property type="component" value="Unassembled WGS sequence"/>
</dbReference>
<evidence type="ECO:0000256" key="6">
    <source>
        <dbReference type="SAM" id="Phobius"/>
    </source>
</evidence>
<accession>A0ABD2M196</accession>